<feature type="compositionally biased region" description="Low complexity" evidence="1">
    <location>
        <begin position="31"/>
        <end position="41"/>
    </location>
</feature>
<evidence type="ECO:0000256" key="1">
    <source>
        <dbReference type="SAM" id="MobiDB-lite"/>
    </source>
</evidence>
<evidence type="ECO:0000313" key="2">
    <source>
        <dbReference type="EMBL" id="KAF5453195.1"/>
    </source>
</evidence>
<name>A0A833UJ89_JUGRE</name>
<reference evidence="2" key="2">
    <citation type="submission" date="2020-03" db="EMBL/GenBank/DDBJ databases">
        <title>Walnut 2.0.</title>
        <authorList>
            <person name="Marrano A."/>
            <person name="Britton M."/>
            <person name="Zimin A.V."/>
            <person name="Zaini P.A."/>
            <person name="Workman R."/>
            <person name="Puiu D."/>
            <person name="Bianco L."/>
            <person name="Allen B.J."/>
            <person name="Troggio M."/>
            <person name="Leslie C.A."/>
            <person name="Timp W."/>
            <person name="Dendekar A."/>
            <person name="Salzberg S.L."/>
            <person name="Neale D.B."/>
        </authorList>
    </citation>
    <scope>NUCLEOTIDE SEQUENCE</scope>
    <source>
        <tissue evidence="2">Leaves</tissue>
    </source>
</reference>
<feature type="compositionally biased region" description="Gly residues" evidence="1">
    <location>
        <begin position="21"/>
        <end position="30"/>
    </location>
</feature>
<dbReference type="AlphaFoldDB" id="A0A833UJ89"/>
<accession>A0A833UJ89</accession>
<feature type="compositionally biased region" description="Low complexity" evidence="1">
    <location>
        <begin position="8"/>
        <end position="20"/>
    </location>
</feature>
<organism evidence="2 3">
    <name type="scientific">Juglans regia</name>
    <name type="common">English walnut</name>
    <dbReference type="NCBI Taxonomy" id="51240"/>
    <lineage>
        <taxon>Eukaryota</taxon>
        <taxon>Viridiplantae</taxon>
        <taxon>Streptophyta</taxon>
        <taxon>Embryophyta</taxon>
        <taxon>Tracheophyta</taxon>
        <taxon>Spermatophyta</taxon>
        <taxon>Magnoliopsida</taxon>
        <taxon>eudicotyledons</taxon>
        <taxon>Gunneridae</taxon>
        <taxon>Pentapetalae</taxon>
        <taxon>rosids</taxon>
        <taxon>fabids</taxon>
        <taxon>Fagales</taxon>
        <taxon>Juglandaceae</taxon>
        <taxon>Juglans</taxon>
    </lineage>
</organism>
<dbReference type="Proteomes" id="UP000619265">
    <property type="component" value="Unassembled WGS sequence"/>
</dbReference>
<reference evidence="2" key="1">
    <citation type="submission" date="2015-10" db="EMBL/GenBank/DDBJ databases">
        <authorList>
            <person name="Martinez-Garcia P.J."/>
            <person name="Crepeau M.W."/>
            <person name="Puiu D."/>
            <person name="Gonzalez-Ibeas D."/>
            <person name="Whalen J."/>
            <person name="Stevens K."/>
            <person name="Paul R."/>
            <person name="Butterfield T."/>
            <person name="Britton M."/>
            <person name="Reagan R."/>
            <person name="Chakraborty S."/>
            <person name="Walawage S.L."/>
            <person name="Vasquez-Gross H.A."/>
            <person name="Cardeno C."/>
            <person name="Famula R."/>
            <person name="Pratt K."/>
            <person name="Kuruganti S."/>
            <person name="Aradhya M.K."/>
            <person name="Leslie C.A."/>
            <person name="Dandekar A.M."/>
            <person name="Salzberg S.L."/>
            <person name="Wegrzyn J.L."/>
            <person name="Langley C.H."/>
            <person name="Neale D.B."/>
        </authorList>
    </citation>
    <scope>NUCLEOTIDE SEQUENCE</scope>
    <source>
        <tissue evidence="2">Leaves</tissue>
    </source>
</reference>
<feature type="compositionally biased region" description="Polar residues" evidence="1">
    <location>
        <begin position="42"/>
        <end position="56"/>
    </location>
</feature>
<feature type="region of interest" description="Disordered" evidence="1">
    <location>
        <begin position="138"/>
        <end position="163"/>
    </location>
</feature>
<sequence>MEPSVNFTNTGNRGRNSFRGGRNGRNGRGGRNTTSNRGGRFSYNQAPAPSQTSYNQRPTCQVCNKTGHVALQCRHQFDHSYQYAAPPSFSANYTTPQAQVFSDNTWYPDSAATHHITHDFDNLNLSSEPYSGNDQIRVGDGSGISIQNTGHNDGEVPPHRSNP</sequence>
<proteinExistence type="predicted"/>
<feature type="region of interest" description="Disordered" evidence="1">
    <location>
        <begin position="1"/>
        <end position="56"/>
    </location>
</feature>
<comment type="caution">
    <text evidence="2">The sequence shown here is derived from an EMBL/GenBank/DDBJ whole genome shotgun (WGS) entry which is preliminary data.</text>
</comment>
<evidence type="ECO:0000313" key="3">
    <source>
        <dbReference type="Proteomes" id="UP000619265"/>
    </source>
</evidence>
<protein>
    <recommendedName>
        <fullName evidence="4">CCHC-type domain-containing protein</fullName>
    </recommendedName>
</protein>
<dbReference type="Gramene" id="Jr12_19630_p2">
    <property type="protein sequence ID" value="cds.Jr12_19630_p2"/>
    <property type="gene ID" value="Jr12_19630"/>
</dbReference>
<feature type="compositionally biased region" description="Basic and acidic residues" evidence="1">
    <location>
        <begin position="152"/>
        <end position="163"/>
    </location>
</feature>
<evidence type="ECO:0008006" key="4">
    <source>
        <dbReference type="Google" id="ProtNLM"/>
    </source>
</evidence>
<dbReference type="EMBL" id="LIHL02000012">
    <property type="protein sequence ID" value="KAF5453195.1"/>
    <property type="molecule type" value="Genomic_DNA"/>
</dbReference>
<gene>
    <name evidence="2" type="ORF">F2P56_028114</name>
</gene>